<dbReference type="AlphaFoldDB" id="A0AAN5DEE5"/>
<proteinExistence type="predicted"/>
<gene>
    <name evidence="1" type="ORF">PMAYCL1PPCAC_31661</name>
</gene>
<organism evidence="1 2">
    <name type="scientific">Pristionchus mayeri</name>
    <dbReference type="NCBI Taxonomy" id="1317129"/>
    <lineage>
        <taxon>Eukaryota</taxon>
        <taxon>Metazoa</taxon>
        <taxon>Ecdysozoa</taxon>
        <taxon>Nematoda</taxon>
        <taxon>Chromadorea</taxon>
        <taxon>Rhabditida</taxon>
        <taxon>Rhabditina</taxon>
        <taxon>Diplogasteromorpha</taxon>
        <taxon>Diplogasteroidea</taxon>
        <taxon>Neodiplogasteridae</taxon>
        <taxon>Pristionchus</taxon>
    </lineage>
</organism>
<keyword evidence="2" id="KW-1185">Reference proteome</keyword>
<dbReference type="EMBL" id="BTRK01000006">
    <property type="protein sequence ID" value="GMR61466.1"/>
    <property type="molecule type" value="Genomic_DNA"/>
</dbReference>
<evidence type="ECO:0000313" key="2">
    <source>
        <dbReference type="Proteomes" id="UP001328107"/>
    </source>
</evidence>
<reference evidence="2" key="1">
    <citation type="submission" date="2022-10" db="EMBL/GenBank/DDBJ databases">
        <title>Genome assembly of Pristionchus species.</title>
        <authorList>
            <person name="Yoshida K."/>
            <person name="Sommer R.J."/>
        </authorList>
    </citation>
    <scope>NUCLEOTIDE SEQUENCE [LARGE SCALE GENOMIC DNA]</scope>
    <source>
        <strain evidence="2">RS5460</strain>
    </source>
</reference>
<protein>
    <submittedName>
        <fullName evidence="1">Uncharacterized protein</fullName>
    </submittedName>
</protein>
<comment type="caution">
    <text evidence="1">The sequence shown here is derived from an EMBL/GenBank/DDBJ whole genome shotgun (WGS) entry which is preliminary data.</text>
</comment>
<feature type="non-terminal residue" evidence="1">
    <location>
        <position position="107"/>
    </location>
</feature>
<sequence length="107" mass="12044">GCDDVVPPMLVGIPLTFLPEKHKCSLILPGLTVLEIKNIRRQRAKGSTEGQCLRVRMGKRMAGLYWQWDPVCEMPPHDSYEYELGCGTVVMDASSLAIERVEFVLRP</sequence>
<accession>A0AAN5DEE5</accession>
<name>A0AAN5DEE5_9BILA</name>
<feature type="non-terminal residue" evidence="1">
    <location>
        <position position="1"/>
    </location>
</feature>
<evidence type="ECO:0000313" key="1">
    <source>
        <dbReference type="EMBL" id="GMR61466.1"/>
    </source>
</evidence>
<dbReference type="Proteomes" id="UP001328107">
    <property type="component" value="Unassembled WGS sequence"/>
</dbReference>